<dbReference type="KEGG" id="ete:ETEE_2659"/>
<dbReference type="HOGENOM" id="CLU_2989437_0_0_6"/>
<evidence type="ECO:0000313" key="2">
    <source>
        <dbReference type="Proteomes" id="UP000028681"/>
    </source>
</evidence>
<name>A0A076LRC1_9GAMM</name>
<dbReference type="EMBL" id="CP006664">
    <property type="protein sequence ID" value="AIJ09093.1"/>
    <property type="molecule type" value="Genomic_DNA"/>
</dbReference>
<gene>
    <name evidence="1" type="ORF">ETEE_2659</name>
</gene>
<evidence type="ECO:0000313" key="1">
    <source>
        <dbReference type="EMBL" id="AIJ09093.1"/>
    </source>
</evidence>
<proteinExistence type="predicted"/>
<sequence>MANSTYQQFVKWSVSGTATPIQSLHRQESLRREHPGLLPQDAEAFYKLLLEPAGANV</sequence>
<accession>A0A076LRC1</accession>
<organism evidence="1 2">
    <name type="scientific">Edwardsiella anguillarum ET080813</name>
    <dbReference type="NCBI Taxonomy" id="667120"/>
    <lineage>
        <taxon>Bacteria</taxon>
        <taxon>Pseudomonadati</taxon>
        <taxon>Pseudomonadota</taxon>
        <taxon>Gammaproteobacteria</taxon>
        <taxon>Enterobacterales</taxon>
        <taxon>Hafniaceae</taxon>
        <taxon>Edwardsiella</taxon>
    </lineage>
</organism>
<dbReference type="AlphaFoldDB" id="A0A076LRC1"/>
<dbReference type="Proteomes" id="UP000028681">
    <property type="component" value="Chromosome"/>
</dbReference>
<dbReference type="GeneID" id="43502520"/>
<protein>
    <submittedName>
        <fullName evidence="1">Uncharacterized protein</fullName>
    </submittedName>
</protein>
<dbReference type="RefSeq" id="WP_156119367.1">
    <property type="nucleotide sequence ID" value="NZ_CP006664.1"/>
</dbReference>
<reference evidence="1 2" key="1">
    <citation type="journal article" date="2012" name="PLoS ONE">
        <title>Edwardsiella comparative phylogenomics reveal the new intra/inter-species taxonomic relationships, virulence evolution and niche adaptation mechanisms.</title>
        <authorList>
            <person name="Yang M."/>
            <person name="Lv Y."/>
            <person name="Xiao J."/>
            <person name="Wu H."/>
            <person name="Zheng H."/>
            <person name="Liu Q."/>
            <person name="Zhang Y."/>
            <person name="Wang Q."/>
        </authorList>
    </citation>
    <scope>NUCLEOTIDE SEQUENCE [LARGE SCALE GENOMIC DNA]</scope>
    <source>
        <strain evidence="2">080813</strain>
    </source>
</reference>